<dbReference type="RefSeq" id="WP_326278593.1">
    <property type="nucleotide sequence ID" value="NZ_JAYKYV010000006.1"/>
</dbReference>
<organism evidence="1 2">
    <name type="scientific">Flagellimonas halotolerans</name>
    <dbReference type="NCBI Taxonomy" id="3112164"/>
    <lineage>
        <taxon>Bacteria</taxon>
        <taxon>Pseudomonadati</taxon>
        <taxon>Bacteroidota</taxon>
        <taxon>Flavobacteriia</taxon>
        <taxon>Flavobacteriales</taxon>
        <taxon>Flavobacteriaceae</taxon>
        <taxon>Flagellimonas</taxon>
    </lineage>
</organism>
<reference evidence="1 2" key="1">
    <citation type="submission" date="2024-01" db="EMBL/GenBank/DDBJ databases">
        <title>The strains designed SYSU M86414 and SYSU M84420 isolated from the marine sediment in San Sha City (Hainan Province, China).</title>
        <authorList>
            <person name="Guo D."/>
        </authorList>
    </citation>
    <scope>NUCLEOTIDE SEQUENCE [LARGE SCALE GENOMIC DNA]</scope>
    <source>
        <strain evidence="1 2">SYSU M84420</strain>
    </source>
</reference>
<dbReference type="EMBL" id="JAYMGW010000006">
    <property type="protein sequence ID" value="MEC4265589.1"/>
    <property type="molecule type" value="Genomic_DNA"/>
</dbReference>
<gene>
    <name evidence="1" type="ORF">VOP03_09540</name>
</gene>
<name>A0ABU6IR42_9FLAO</name>
<proteinExistence type="predicted"/>
<dbReference type="Proteomes" id="UP001355298">
    <property type="component" value="Unassembled WGS sequence"/>
</dbReference>
<accession>A0ABU6IR42</accession>
<evidence type="ECO:0000313" key="1">
    <source>
        <dbReference type="EMBL" id="MEC4265589.1"/>
    </source>
</evidence>
<evidence type="ECO:0000313" key="2">
    <source>
        <dbReference type="Proteomes" id="UP001355298"/>
    </source>
</evidence>
<sequence>MIDSRAFDLNRGPFNLADKTLVPKAGACDVCAFNATNQGNLFGNG</sequence>
<protein>
    <submittedName>
        <fullName evidence="1">Uncharacterized protein</fullName>
    </submittedName>
</protein>
<keyword evidence="2" id="KW-1185">Reference proteome</keyword>
<comment type="caution">
    <text evidence="1">The sequence shown here is derived from an EMBL/GenBank/DDBJ whole genome shotgun (WGS) entry which is preliminary data.</text>
</comment>